<feature type="binding site" evidence="7">
    <location>
        <position position="60"/>
    </location>
    <ligand>
        <name>Zn(2+)</name>
        <dbReference type="ChEBI" id="CHEBI:29105"/>
        <label>2</label>
    </ligand>
</feature>
<dbReference type="GO" id="GO:0046872">
    <property type="term" value="F:metal ion binding"/>
    <property type="evidence" value="ECO:0007669"/>
    <property type="project" value="UniProtKB-KW"/>
</dbReference>
<feature type="binding site" evidence="7">
    <location>
        <position position="58"/>
    </location>
    <ligand>
        <name>Zn(2+)</name>
        <dbReference type="ChEBI" id="CHEBI:29105"/>
        <label>1</label>
    </ligand>
</feature>
<evidence type="ECO:0000256" key="7">
    <source>
        <dbReference type="HAMAP-Rule" id="MF_01374"/>
    </source>
</evidence>
<dbReference type="Proteomes" id="UP000027471">
    <property type="component" value="Unassembled WGS sequence"/>
</dbReference>
<keyword evidence="6 7" id="KW-0862">Zinc</keyword>
<reference evidence="9 10" key="1">
    <citation type="journal article" date="2015" name="Antonie Van Leeuwenhoek">
        <title>Thioclava indica sp. nov., isolated from surface seawater of the Indian Ocean.</title>
        <authorList>
            <person name="Liu Y."/>
            <person name="Lai Q."/>
            <person name="Du J."/>
            <person name="Xu H."/>
            <person name="Jiang L."/>
            <person name="Shao Z."/>
        </authorList>
    </citation>
    <scope>NUCLEOTIDE SEQUENCE [LARGE SCALE GENOMIC DNA]</scope>
    <source>
        <strain evidence="9 10">DT23-4</strain>
    </source>
</reference>
<dbReference type="AlphaFoldDB" id="A0A074JUT4"/>
<dbReference type="InterPro" id="IPR001279">
    <property type="entry name" value="Metallo-B-lactamas"/>
</dbReference>
<feature type="binding site" evidence="7">
    <location>
        <position position="133"/>
    </location>
    <ligand>
        <name>Zn(2+)</name>
        <dbReference type="ChEBI" id="CHEBI:29105"/>
        <label>2</label>
    </ligand>
</feature>
<comment type="subunit">
    <text evidence="7">Monomer.</text>
</comment>
<dbReference type="EMBL" id="AUNB01000001">
    <property type="protein sequence ID" value="KEO61456.1"/>
    <property type="molecule type" value="Genomic_DNA"/>
</dbReference>
<dbReference type="Pfam" id="PF16123">
    <property type="entry name" value="HAGH_C"/>
    <property type="match status" value="1"/>
</dbReference>
<dbReference type="InterPro" id="IPR032282">
    <property type="entry name" value="HAGH_C"/>
</dbReference>
<dbReference type="GO" id="GO:0019243">
    <property type="term" value="P:methylglyoxal catabolic process to D-lactate via S-lactoyl-glutathione"/>
    <property type="evidence" value="ECO:0007669"/>
    <property type="project" value="UniProtKB-UniRule"/>
</dbReference>
<dbReference type="PIRSF" id="PIRSF005457">
    <property type="entry name" value="Glx"/>
    <property type="match status" value="1"/>
</dbReference>
<evidence type="ECO:0000256" key="1">
    <source>
        <dbReference type="ARBA" id="ARBA00001623"/>
    </source>
</evidence>
<dbReference type="InterPro" id="IPR017782">
    <property type="entry name" value="Hydroxyacylglutathione_Hdrlase"/>
</dbReference>
<comment type="pathway">
    <text evidence="2 7">Secondary metabolite metabolism; methylglyoxal degradation; (R)-lactate from methylglyoxal: step 2/2.</text>
</comment>
<dbReference type="UniPathway" id="UPA00619">
    <property type="reaction ID" value="UER00676"/>
</dbReference>
<dbReference type="EC" id="3.1.2.6" evidence="7"/>
<dbReference type="OrthoDB" id="9802248at2"/>
<dbReference type="InterPro" id="IPR050110">
    <property type="entry name" value="Glyoxalase_II_hydrolase"/>
</dbReference>
<comment type="catalytic activity">
    <reaction evidence="1 7">
        <text>an S-(2-hydroxyacyl)glutathione + H2O = a 2-hydroxy carboxylate + glutathione + H(+)</text>
        <dbReference type="Rhea" id="RHEA:21864"/>
        <dbReference type="ChEBI" id="CHEBI:15377"/>
        <dbReference type="ChEBI" id="CHEBI:15378"/>
        <dbReference type="ChEBI" id="CHEBI:57925"/>
        <dbReference type="ChEBI" id="CHEBI:58896"/>
        <dbReference type="ChEBI" id="CHEBI:71261"/>
        <dbReference type="EC" id="3.1.2.6"/>
    </reaction>
</comment>
<dbReference type="InterPro" id="IPR036866">
    <property type="entry name" value="RibonucZ/Hydroxyglut_hydro"/>
</dbReference>
<evidence type="ECO:0000256" key="2">
    <source>
        <dbReference type="ARBA" id="ARBA00004963"/>
    </source>
</evidence>
<evidence type="ECO:0000313" key="9">
    <source>
        <dbReference type="EMBL" id="KEO61456.1"/>
    </source>
</evidence>
<evidence type="ECO:0000256" key="4">
    <source>
        <dbReference type="ARBA" id="ARBA00022723"/>
    </source>
</evidence>
<feature type="binding site" evidence="7">
    <location>
        <position position="114"/>
    </location>
    <ligand>
        <name>Zn(2+)</name>
        <dbReference type="ChEBI" id="CHEBI:29105"/>
        <label>1</label>
    </ligand>
</feature>
<feature type="binding site" evidence="7">
    <location>
        <position position="171"/>
    </location>
    <ligand>
        <name>Zn(2+)</name>
        <dbReference type="ChEBI" id="CHEBI:29105"/>
        <label>2</label>
    </ligand>
</feature>
<accession>A0A074JUT4</accession>
<dbReference type="Pfam" id="PF00753">
    <property type="entry name" value="Lactamase_B"/>
    <property type="match status" value="1"/>
</dbReference>
<dbReference type="CDD" id="cd07723">
    <property type="entry name" value="hydroxyacylglutathione_hydrolase_MBL-fold"/>
    <property type="match status" value="1"/>
</dbReference>
<proteinExistence type="inferred from homology"/>
<dbReference type="PANTHER" id="PTHR43705:SF1">
    <property type="entry name" value="HYDROXYACYLGLUTATHIONE HYDROLASE GLOB"/>
    <property type="match status" value="1"/>
</dbReference>
<keyword evidence="5 7" id="KW-0378">Hydrolase</keyword>
<dbReference type="InterPro" id="IPR035680">
    <property type="entry name" value="Clx_II_MBL"/>
</dbReference>
<dbReference type="STRING" id="1353528.DT23_00390"/>
<dbReference type="NCBIfam" id="TIGR03413">
    <property type="entry name" value="GSH_gloB"/>
    <property type="match status" value="1"/>
</dbReference>
<feature type="domain" description="Metallo-beta-lactamase" evidence="8">
    <location>
        <begin position="13"/>
        <end position="171"/>
    </location>
</feature>
<evidence type="ECO:0000313" key="10">
    <source>
        <dbReference type="Proteomes" id="UP000027471"/>
    </source>
</evidence>
<keyword evidence="4 7" id="KW-0479">Metal-binding</keyword>
<dbReference type="Gene3D" id="3.60.15.10">
    <property type="entry name" value="Ribonuclease Z/Hydroxyacylglutathione hydrolase-like"/>
    <property type="match status" value="1"/>
</dbReference>
<dbReference type="RefSeq" id="WP_038127081.1">
    <property type="nucleotide sequence ID" value="NZ_AUNB01000001.1"/>
</dbReference>
<name>A0A074JUT4_9RHOB</name>
<feature type="binding site" evidence="7">
    <location>
        <position position="56"/>
    </location>
    <ligand>
        <name>Zn(2+)</name>
        <dbReference type="ChEBI" id="CHEBI:29105"/>
        <label>1</label>
    </ligand>
</feature>
<evidence type="ECO:0000259" key="8">
    <source>
        <dbReference type="SMART" id="SM00849"/>
    </source>
</evidence>
<dbReference type="SUPFAM" id="SSF56281">
    <property type="entry name" value="Metallo-hydrolase/oxidoreductase"/>
    <property type="match status" value="1"/>
</dbReference>
<feature type="binding site" evidence="7">
    <location>
        <position position="133"/>
    </location>
    <ligand>
        <name>Zn(2+)</name>
        <dbReference type="ChEBI" id="CHEBI:29105"/>
        <label>1</label>
    </ligand>
</feature>
<protein>
    <recommendedName>
        <fullName evidence="7">Hydroxyacylglutathione hydrolase</fullName>
        <ecNumber evidence="7">3.1.2.6</ecNumber>
    </recommendedName>
    <alternativeName>
        <fullName evidence="7">Glyoxalase II</fullName>
        <shortName evidence="7">Glx II</shortName>
    </alternativeName>
</protein>
<comment type="similarity">
    <text evidence="3 7">Belongs to the metallo-beta-lactamase superfamily. Glyoxalase II family.</text>
</comment>
<dbReference type="PANTHER" id="PTHR43705">
    <property type="entry name" value="HYDROXYACYLGLUTATHIONE HYDROLASE"/>
    <property type="match status" value="1"/>
</dbReference>
<gene>
    <name evidence="7" type="primary">gloB</name>
    <name evidence="9" type="ORF">DT23_00390</name>
</gene>
<evidence type="ECO:0000256" key="5">
    <source>
        <dbReference type="ARBA" id="ARBA00022801"/>
    </source>
</evidence>
<dbReference type="eggNOG" id="COG0491">
    <property type="taxonomic scope" value="Bacteria"/>
</dbReference>
<keyword evidence="10" id="KW-1185">Reference proteome</keyword>
<comment type="function">
    <text evidence="7">Thiolesterase that catalyzes the hydrolysis of S-D-lactoyl-glutathione to form glutathione and D-lactic acid.</text>
</comment>
<evidence type="ECO:0000256" key="6">
    <source>
        <dbReference type="ARBA" id="ARBA00022833"/>
    </source>
</evidence>
<dbReference type="GO" id="GO:0004416">
    <property type="term" value="F:hydroxyacylglutathione hydrolase activity"/>
    <property type="evidence" value="ECO:0007669"/>
    <property type="project" value="UniProtKB-UniRule"/>
</dbReference>
<comment type="cofactor">
    <cofactor evidence="7">
        <name>Zn(2+)</name>
        <dbReference type="ChEBI" id="CHEBI:29105"/>
    </cofactor>
    <text evidence="7">Binds 2 Zn(2+) ions per subunit.</text>
</comment>
<sequence length="256" mass="27816">MSVELLIIPCLADNYAYIVHEAATDTTTVIDVPEAPPVLKALTERGWKANLILLTHHHSDHIDGAQTLAAATGAKILGAAADAHRLPRLAQALHPGETIPIGMEKVEVMDAPGHTVGHLAYYFPEAGLLFSGDSLMSWGCGRLFEGSAAQMFETLQRFCELPDETLVCSGHEYTEANGRFALSLEPENPNLLARMAEVRETRAQMRPTLPVELGLEKVTNPFLRGDDPKLRAALGLPANGTALEAFTEARARKDRF</sequence>
<comment type="caution">
    <text evidence="9">The sequence shown here is derived from an EMBL/GenBank/DDBJ whole genome shotgun (WGS) entry which is preliminary data.</text>
</comment>
<feature type="binding site" evidence="7">
    <location>
        <position position="61"/>
    </location>
    <ligand>
        <name>Zn(2+)</name>
        <dbReference type="ChEBI" id="CHEBI:29105"/>
        <label>2</label>
    </ligand>
</feature>
<dbReference type="SMART" id="SM00849">
    <property type="entry name" value="Lactamase_B"/>
    <property type="match status" value="1"/>
</dbReference>
<evidence type="ECO:0000256" key="3">
    <source>
        <dbReference type="ARBA" id="ARBA00006759"/>
    </source>
</evidence>
<dbReference type="HAMAP" id="MF_01374">
    <property type="entry name" value="Glyoxalase_2"/>
    <property type="match status" value="1"/>
</dbReference>
<organism evidence="9 10">
    <name type="scientific">Thioclava indica</name>
    <dbReference type="NCBI Taxonomy" id="1353528"/>
    <lineage>
        <taxon>Bacteria</taxon>
        <taxon>Pseudomonadati</taxon>
        <taxon>Pseudomonadota</taxon>
        <taxon>Alphaproteobacteria</taxon>
        <taxon>Rhodobacterales</taxon>
        <taxon>Paracoccaceae</taxon>
        <taxon>Thioclava</taxon>
    </lineage>
</organism>